<sequence length="519" mass="60567">MNLIISKSKNSKSLYIQKSFRKNGKSTSKIVKKLGTMEELLPQHNNSEEEVIAWGKKIARKMTEEEKRDRDIVLISLSQSKLLEPMKQTSYNGGYLFLQDIFHSLKLDKICRDIQEEYKFEYDLADILSRLIYSRIIYPSSKLSAYEDSKRFIEQPAFGLHDIYRSLDVLAEKCDAIQEFLYENSRKVVSRNTSVLYYDCTNYFFEIEEERGSCRYGKSKEHRPLPVIQMGLLMDGNGFPLSFVIFPGNANEQPSLIPLEKRIIKDFGITKFIVCTDAGLASNDNREFNTQGERSYIVTQSLKKVKKHIKDWALDTEGWTKGDSNGLDISSVMKSADDGETSEDGIWYKERWINENGIEQRIIVSFSPKYRAYQRYIRSRQIERARRSAENNKKSTNRNPNSPARFLDEVRYTENGEVADNVEIVVNDGRIAEEEKYDGFYAVCTTLEDDIKDIIEVNKRRWEIEESFRIMKSEFRARPVYLQKDNRIEAHFLTCFIALMFIRILENRTGNKLTIEKLI</sequence>
<feature type="non-terminal residue" evidence="3">
    <location>
        <position position="519"/>
    </location>
</feature>
<dbReference type="InterPro" id="IPR002559">
    <property type="entry name" value="Transposase_11"/>
</dbReference>
<evidence type="ECO:0000259" key="2">
    <source>
        <dbReference type="Pfam" id="PF01609"/>
    </source>
</evidence>
<dbReference type="SUPFAM" id="SSF53098">
    <property type="entry name" value="Ribonuclease H-like"/>
    <property type="match status" value="1"/>
</dbReference>
<dbReference type="Pfam" id="PF01609">
    <property type="entry name" value="DDE_Tnp_1"/>
    <property type="match status" value="1"/>
</dbReference>
<organism evidence="3 4">
    <name type="scientific">Sharpea azabuensis</name>
    <dbReference type="NCBI Taxonomy" id="322505"/>
    <lineage>
        <taxon>Bacteria</taxon>
        <taxon>Bacillati</taxon>
        <taxon>Bacillota</taxon>
        <taxon>Erysipelotrichia</taxon>
        <taxon>Erysipelotrichales</taxon>
        <taxon>Coprobacillaceae</taxon>
        <taxon>Sharpea</taxon>
    </lineage>
</organism>
<feature type="compositionally biased region" description="Basic and acidic residues" evidence="1">
    <location>
        <begin position="384"/>
        <end position="393"/>
    </location>
</feature>
<dbReference type="EMBL" id="FNYK01000131">
    <property type="protein sequence ID" value="SEJ37193.1"/>
    <property type="molecule type" value="Genomic_DNA"/>
</dbReference>
<protein>
    <submittedName>
        <fullName evidence="3">Transposase</fullName>
    </submittedName>
</protein>
<dbReference type="InterPro" id="IPR047654">
    <property type="entry name" value="IS1634_transpos"/>
</dbReference>
<reference evidence="4" key="1">
    <citation type="submission" date="2016-10" db="EMBL/GenBank/DDBJ databases">
        <authorList>
            <person name="Varghese N."/>
        </authorList>
    </citation>
    <scope>NUCLEOTIDE SEQUENCE [LARGE SCALE GENOMIC DNA]</scope>
    <source>
        <strain evidence="4">DSM 20406</strain>
    </source>
</reference>
<dbReference type="PANTHER" id="PTHR34614">
    <property type="match status" value="1"/>
</dbReference>
<dbReference type="Proteomes" id="UP000183028">
    <property type="component" value="Unassembled WGS sequence"/>
</dbReference>
<dbReference type="AlphaFoldDB" id="A0A1H6Y7D5"/>
<feature type="domain" description="Transposase IS4-like" evidence="2">
    <location>
        <begin position="223"/>
        <end position="501"/>
    </location>
</feature>
<dbReference type="NCBIfam" id="NF033559">
    <property type="entry name" value="transpos_IS1634"/>
    <property type="match status" value="1"/>
</dbReference>
<evidence type="ECO:0000256" key="1">
    <source>
        <dbReference type="SAM" id="MobiDB-lite"/>
    </source>
</evidence>
<keyword evidence="4" id="KW-1185">Reference proteome</keyword>
<proteinExistence type="predicted"/>
<name>A0A1H6Y7D5_9FIRM</name>
<dbReference type="GO" id="GO:0004803">
    <property type="term" value="F:transposase activity"/>
    <property type="evidence" value="ECO:0007669"/>
    <property type="project" value="InterPro"/>
</dbReference>
<evidence type="ECO:0000313" key="3">
    <source>
        <dbReference type="EMBL" id="SEJ37193.1"/>
    </source>
</evidence>
<dbReference type="RefSeq" id="WP_074732925.1">
    <property type="nucleotide sequence ID" value="NZ_FNYK01000131.1"/>
</dbReference>
<dbReference type="GO" id="GO:0006313">
    <property type="term" value="P:DNA transposition"/>
    <property type="evidence" value="ECO:0007669"/>
    <property type="project" value="InterPro"/>
</dbReference>
<evidence type="ECO:0000313" key="4">
    <source>
        <dbReference type="Proteomes" id="UP000183028"/>
    </source>
</evidence>
<dbReference type="InterPro" id="IPR012337">
    <property type="entry name" value="RNaseH-like_sf"/>
</dbReference>
<dbReference type="GO" id="GO:0003677">
    <property type="term" value="F:DNA binding"/>
    <property type="evidence" value="ECO:0007669"/>
    <property type="project" value="InterPro"/>
</dbReference>
<dbReference type="PANTHER" id="PTHR34614:SF2">
    <property type="entry name" value="TRANSPOSASE IS4-LIKE DOMAIN-CONTAINING PROTEIN"/>
    <property type="match status" value="1"/>
</dbReference>
<gene>
    <name evidence="3" type="ORF">SAMN04487834_11311</name>
</gene>
<accession>A0A1H6Y7D5</accession>
<feature type="region of interest" description="Disordered" evidence="1">
    <location>
        <begin position="384"/>
        <end position="405"/>
    </location>
</feature>